<name>A0A7Z0MQ88_9GAMM</name>
<dbReference type="SUPFAM" id="SSF53756">
    <property type="entry name" value="UDP-Glycosyltransferase/glycogen phosphorylase"/>
    <property type="match status" value="1"/>
</dbReference>
<evidence type="ECO:0000313" key="2">
    <source>
        <dbReference type="Proteomes" id="UP000537890"/>
    </source>
</evidence>
<organism evidence="1 2">
    <name type="scientific">Candidatus Methanofishera endochildressiae</name>
    <dbReference type="NCBI Taxonomy" id="2738884"/>
    <lineage>
        <taxon>Bacteria</taxon>
        <taxon>Pseudomonadati</taxon>
        <taxon>Pseudomonadota</taxon>
        <taxon>Gammaproteobacteria</taxon>
        <taxon>Candidatus Methanofishera</taxon>
    </lineage>
</organism>
<evidence type="ECO:0008006" key="3">
    <source>
        <dbReference type="Google" id="ProtNLM"/>
    </source>
</evidence>
<sequence>MSNKIAPPDKITLIRLSAIGDVLMLLPAVRLLKKQFPGTQIDWLIDRPIASILLRFLK</sequence>
<proteinExistence type="predicted"/>
<reference evidence="1 2" key="1">
    <citation type="submission" date="2020-05" db="EMBL/GenBank/DDBJ databases">
        <title>Horizontal transmission and recombination maintain forever young bacterial symbiont genomes.</title>
        <authorList>
            <person name="Russell S.L."/>
            <person name="Pepper-Tunick E."/>
            <person name="Svedberg J."/>
            <person name="Byrne A."/>
            <person name="Ruelas Castillo J."/>
            <person name="Vollmers C."/>
            <person name="Beinart R.A."/>
            <person name="Corbett-Detig R."/>
        </authorList>
    </citation>
    <scope>NUCLEOTIDE SEQUENCE [LARGE SCALE GENOMIC DNA]</scope>
    <source>
        <strain evidence="1">4727-3</strain>
    </source>
</reference>
<protein>
    <recommendedName>
        <fullName evidence="3">Glycosyltransferase family 9 protein</fullName>
    </recommendedName>
</protein>
<dbReference type="GO" id="GO:0009244">
    <property type="term" value="P:lipopolysaccharide core region biosynthetic process"/>
    <property type="evidence" value="ECO:0007669"/>
    <property type="project" value="TreeGrafter"/>
</dbReference>
<dbReference type="GO" id="GO:0008713">
    <property type="term" value="F:ADP-heptose-lipopolysaccharide heptosyltransferase activity"/>
    <property type="evidence" value="ECO:0007669"/>
    <property type="project" value="TreeGrafter"/>
</dbReference>
<dbReference type="EMBL" id="JACCHS010000177">
    <property type="protein sequence ID" value="NYT47555.1"/>
    <property type="molecule type" value="Genomic_DNA"/>
</dbReference>
<comment type="caution">
    <text evidence="1">The sequence shown here is derived from an EMBL/GenBank/DDBJ whole genome shotgun (WGS) entry which is preliminary data.</text>
</comment>
<dbReference type="AlphaFoldDB" id="A0A7Z0MQ88"/>
<accession>A0A7Z0MQ88</accession>
<gene>
    <name evidence="1" type="ORF">H0A75_08335</name>
</gene>
<dbReference type="InterPro" id="IPR051199">
    <property type="entry name" value="LPS_LOS_Heptosyltrfase"/>
</dbReference>
<dbReference type="GO" id="GO:0005829">
    <property type="term" value="C:cytosol"/>
    <property type="evidence" value="ECO:0007669"/>
    <property type="project" value="TreeGrafter"/>
</dbReference>
<dbReference type="PANTHER" id="PTHR30160">
    <property type="entry name" value="TETRAACYLDISACCHARIDE 4'-KINASE-RELATED"/>
    <property type="match status" value="1"/>
</dbReference>
<dbReference type="Proteomes" id="UP000537890">
    <property type="component" value="Unassembled WGS sequence"/>
</dbReference>
<dbReference type="Gene3D" id="3.40.50.2000">
    <property type="entry name" value="Glycogen Phosphorylase B"/>
    <property type="match status" value="1"/>
</dbReference>
<evidence type="ECO:0000313" key="1">
    <source>
        <dbReference type="EMBL" id="NYT47555.1"/>
    </source>
</evidence>